<feature type="non-terminal residue" evidence="2">
    <location>
        <position position="1"/>
    </location>
</feature>
<evidence type="ECO:0000313" key="2">
    <source>
        <dbReference type="EMBL" id="CAG7728506.1"/>
    </source>
</evidence>
<accession>A0A8J2K5K9</accession>
<gene>
    <name evidence="2" type="ORF">AFUS01_LOCUS17278</name>
</gene>
<feature type="region of interest" description="Disordered" evidence="1">
    <location>
        <begin position="1"/>
        <end position="32"/>
    </location>
</feature>
<evidence type="ECO:0000313" key="3">
    <source>
        <dbReference type="Proteomes" id="UP000708208"/>
    </source>
</evidence>
<dbReference type="AlphaFoldDB" id="A0A8J2K5K9"/>
<comment type="caution">
    <text evidence="2">The sequence shown here is derived from an EMBL/GenBank/DDBJ whole genome shotgun (WGS) entry which is preliminary data.</text>
</comment>
<organism evidence="2 3">
    <name type="scientific">Allacma fusca</name>
    <dbReference type="NCBI Taxonomy" id="39272"/>
    <lineage>
        <taxon>Eukaryota</taxon>
        <taxon>Metazoa</taxon>
        <taxon>Ecdysozoa</taxon>
        <taxon>Arthropoda</taxon>
        <taxon>Hexapoda</taxon>
        <taxon>Collembola</taxon>
        <taxon>Symphypleona</taxon>
        <taxon>Sminthuridae</taxon>
        <taxon>Allacma</taxon>
    </lineage>
</organism>
<evidence type="ECO:0000256" key="1">
    <source>
        <dbReference type="SAM" id="MobiDB-lite"/>
    </source>
</evidence>
<dbReference type="Proteomes" id="UP000708208">
    <property type="component" value="Unassembled WGS sequence"/>
</dbReference>
<keyword evidence="3" id="KW-1185">Reference proteome</keyword>
<protein>
    <submittedName>
        <fullName evidence="2">Uncharacterized protein</fullName>
    </submittedName>
</protein>
<sequence>EFAQIGTGAASGYGTEEMAVSGNYKVGPQPPR</sequence>
<name>A0A8J2K5K9_9HEXA</name>
<dbReference type="EMBL" id="CAJVCH010164589">
    <property type="protein sequence ID" value="CAG7728506.1"/>
    <property type="molecule type" value="Genomic_DNA"/>
</dbReference>
<proteinExistence type="predicted"/>
<reference evidence="2" key="1">
    <citation type="submission" date="2021-06" db="EMBL/GenBank/DDBJ databases">
        <authorList>
            <person name="Hodson N. C."/>
            <person name="Mongue J. A."/>
            <person name="Jaron S. K."/>
        </authorList>
    </citation>
    <scope>NUCLEOTIDE SEQUENCE</scope>
</reference>